<organism evidence="2 3">
    <name type="scientific">Demequina zhanjiangensis</name>
    <dbReference type="NCBI Taxonomy" id="3051659"/>
    <lineage>
        <taxon>Bacteria</taxon>
        <taxon>Bacillati</taxon>
        <taxon>Actinomycetota</taxon>
        <taxon>Actinomycetes</taxon>
        <taxon>Micrococcales</taxon>
        <taxon>Demequinaceae</taxon>
        <taxon>Demequina</taxon>
    </lineage>
</organism>
<keyword evidence="3" id="KW-1185">Reference proteome</keyword>
<dbReference type="SUPFAM" id="SSF53448">
    <property type="entry name" value="Nucleotide-diphospho-sugar transferases"/>
    <property type="match status" value="1"/>
</dbReference>
<evidence type="ECO:0000313" key="3">
    <source>
        <dbReference type="Proteomes" id="UP001172738"/>
    </source>
</evidence>
<evidence type="ECO:0000313" key="2">
    <source>
        <dbReference type="EMBL" id="MDN4472857.1"/>
    </source>
</evidence>
<reference evidence="2" key="1">
    <citation type="submission" date="2023-06" db="EMBL/GenBank/DDBJ databases">
        <title>SYSU T00b26.</title>
        <authorList>
            <person name="Gao L."/>
            <person name="Fang B.-Z."/>
            <person name="Li W.-J."/>
        </authorList>
    </citation>
    <scope>NUCLEOTIDE SEQUENCE</scope>
    <source>
        <strain evidence="2">SYSU T00b26</strain>
    </source>
</reference>
<accession>A0ABT8G187</accession>
<gene>
    <name evidence="2" type="ORF">QQX04_07610</name>
</gene>
<dbReference type="CDD" id="cd00761">
    <property type="entry name" value="Glyco_tranf_GTA_type"/>
    <property type="match status" value="1"/>
</dbReference>
<sequence length="338" mass="38493">MPTLSVVVPCYNSADYMSHCLDTLLTGGEDVEILVVDDGSRDATAEIADSYEERYPGIVKAIHKPNGGHGSAINAGLAVATGEFIKIVDSDDWVDESALSALLSTLRAFVTDRTVIDLVVSNFVYEKVGKKNKTAVRFRDVLPTGRVFGWDEVGRFGKRQYLMMHSLVYRTELLRDAGLRLPEHTFYVDNLYAFEPLPHVRRMYYLDVDLYRYFIGREGQSVNEEVMISRLDQQLRVNRMMMRHLPRRDSVPAGLMRYMSHYFEIICAVSSTLSLRAGTPAALDRKDALWDDIREWDPELYWRLRRRMLNLVVNLPGRAGRQVGVVAYKAAQRAVGFN</sequence>
<dbReference type="EMBL" id="JAUHPV010000004">
    <property type="protein sequence ID" value="MDN4472857.1"/>
    <property type="molecule type" value="Genomic_DNA"/>
</dbReference>
<dbReference type="EC" id="2.4.-.-" evidence="2"/>
<dbReference type="Gene3D" id="3.90.550.10">
    <property type="entry name" value="Spore Coat Polysaccharide Biosynthesis Protein SpsA, Chain A"/>
    <property type="match status" value="1"/>
</dbReference>
<proteinExistence type="predicted"/>
<keyword evidence="2" id="KW-0328">Glycosyltransferase</keyword>
<evidence type="ECO:0000259" key="1">
    <source>
        <dbReference type="Pfam" id="PF00535"/>
    </source>
</evidence>
<dbReference type="InterPro" id="IPR029044">
    <property type="entry name" value="Nucleotide-diphossugar_trans"/>
</dbReference>
<dbReference type="RefSeq" id="WP_301127827.1">
    <property type="nucleotide sequence ID" value="NZ_JAUHPV010000004.1"/>
</dbReference>
<dbReference type="Pfam" id="PF00535">
    <property type="entry name" value="Glycos_transf_2"/>
    <property type="match status" value="1"/>
</dbReference>
<dbReference type="PANTHER" id="PTHR22916:SF3">
    <property type="entry name" value="UDP-GLCNAC:BETAGAL BETA-1,3-N-ACETYLGLUCOSAMINYLTRANSFERASE-LIKE PROTEIN 1"/>
    <property type="match status" value="1"/>
</dbReference>
<dbReference type="PANTHER" id="PTHR22916">
    <property type="entry name" value="GLYCOSYLTRANSFERASE"/>
    <property type="match status" value="1"/>
</dbReference>
<comment type="caution">
    <text evidence="2">The sequence shown here is derived from an EMBL/GenBank/DDBJ whole genome shotgun (WGS) entry which is preliminary data.</text>
</comment>
<name>A0ABT8G187_9MICO</name>
<dbReference type="Proteomes" id="UP001172738">
    <property type="component" value="Unassembled WGS sequence"/>
</dbReference>
<protein>
    <submittedName>
        <fullName evidence="2">Glycosyltransferase family A protein</fullName>
        <ecNumber evidence="2">2.4.-.-</ecNumber>
    </submittedName>
</protein>
<keyword evidence="2" id="KW-0808">Transferase</keyword>
<feature type="domain" description="Glycosyltransferase 2-like" evidence="1">
    <location>
        <begin position="5"/>
        <end position="108"/>
    </location>
</feature>
<dbReference type="InterPro" id="IPR001173">
    <property type="entry name" value="Glyco_trans_2-like"/>
</dbReference>
<dbReference type="GO" id="GO:0016757">
    <property type="term" value="F:glycosyltransferase activity"/>
    <property type="evidence" value="ECO:0007669"/>
    <property type="project" value="UniProtKB-KW"/>
</dbReference>